<protein>
    <submittedName>
        <fullName evidence="2">Putative hydrolase</fullName>
    </submittedName>
</protein>
<dbReference type="GO" id="GO:0016787">
    <property type="term" value="F:hydrolase activity"/>
    <property type="evidence" value="ECO:0007669"/>
    <property type="project" value="UniProtKB-KW"/>
</dbReference>
<dbReference type="EMBL" id="CP011125">
    <property type="protein sequence ID" value="AKF10185.1"/>
    <property type="molecule type" value="Genomic_DNA"/>
</dbReference>
<dbReference type="PANTHER" id="PTHR46438:SF11">
    <property type="entry name" value="LIPASE-RELATED"/>
    <property type="match status" value="1"/>
</dbReference>
<gene>
    <name evidence="2" type="ORF">DB32_007334</name>
</gene>
<reference evidence="2 3" key="1">
    <citation type="submission" date="2015-03" db="EMBL/GenBank/DDBJ databases">
        <title>Genome assembly of Sandaracinus amylolyticus DSM 53668.</title>
        <authorList>
            <person name="Sharma G."/>
            <person name="Subramanian S."/>
        </authorList>
    </citation>
    <scope>NUCLEOTIDE SEQUENCE [LARGE SCALE GENOMIC DNA]</scope>
    <source>
        <strain evidence="2 3">DSM 53668</strain>
    </source>
</reference>
<feature type="domain" description="AB hydrolase-1" evidence="1">
    <location>
        <begin position="44"/>
        <end position="268"/>
    </location>
</feature>
<proteinExistence type="predicted"/>
<dbReference type="InterPro" id="IPR029058">
    <property type="entry name" value="AB_hydrolase_fold"/>
</dbReference>
<dbReference type="InterPro" id="IPR000073">
    <property type="entry name" value="AB_hydrolase_1"/>
</dbReference>
<dbReference type="STRING" id="927083.DB32_007334"/>
<dbReference type="Gene3D" id="3.40.50.1820">
    <property type="entry name" value="alpha/beta hydrolase"/>
    <property type="match status" value="1"/>
</dbReference>
<evidence type="ECO:0000313" key="2">
    <source>
        <dbReference type="EMBL" id="AKF10185.1"/>
    </source>
</evidence>
<dbReference type="AlphaFoldDB" id="A0A0F6YM20"/>
<name>A0A0F6YM20_9BACT</name>
<accession>A0A0F6YM20</accession>
<organism evidence="2 3">
    <name type="scientific">Sandaracinus amylolyticus</name>
    <dbReference type="NCBI Taxonomy" id="927083"/>
    <lineage>
        <taxon>Bacteria</taxon>
        <taxon>Pseudomonadati</taxon>
        <taxon>Myxococcota</taxon>
        <taxon>Polyangia</taxon>
        <taxon>Polyangiales</taxon>
        <taxon>Sandaracinaceae</taxon>
        <taxon>Sandaracinus</taxon>
    </lineage>
</organism>
<evidence type="ECO:0000313" key="3">
    <source>
        <dbReference type="Proteomes" id="UP000034883"/>
    </source>
</evidence>
<dbReference type="RefSeq" id="WP_053237168.1">
    <property type="nucleotide sequence ID" value="NZ_CP011125.1"/>
</dbReference>
<dbReference type="SUPFAM" id="SSF53474">
    <property type="entry name" value="alpha/beta-Hydrolases"/>
    <property type="match status" value="1"/>
</dbReference>
<dbReference type="OrthoDB" id="9808398at2"/>
<keyword evidence="2" id="KW-0378">Hydrolase</keyword>
<dbReference type="Proteomes" id="UP000034883">
    <property type="component" value="Chromosome"/>
</dbReference>
<evidence type="ECO:0000259" key="1">
    <source>
        <dbReference type="Pfam" id="PF00561"/>
    </source>
</evidence>
<dbReference type="KEGG" id="samy:DB32_007334"/>
<dbReference type="Pfam" id="PF00561">
    <property type="entry name" value="Abhydrolase_1"/>
    <property type="match status" value="1"/>
</dbReference>
<dbReference type="PANTHER" id="PTHR46438">
    <property type="entry name" value="ALPHA/BETA-HYDROLASES SUPERFAMILY PROTEIN"/>
    <property type="match status" value="1"/>
</dbReference>
<dbReference type="PRINTS" id="PR00111">
    <property type="entry name" value="ABHYDROLASE"/>
</dbReference>
<keyword evidence="3" id="KW-1185">Reference proteome</keyword>
<sequence>MVFLPIAERLARAALRARGIRGRMIDTPVGRVNVYEGRGAGTLPPVVVVHGIGSAGAPFGPVLARLLPHVRSVVAPELPGHGFSAPPHRALTPDTLLDVMRDVLDRVIDEPVILCGNSLGGAIVLRYARDRPEKVRGLVLLSPAGARMSDEELEDVRRAFHMPTTADARAFVARVYHRTPPLTSLFASGIRARMQSAVVQGLLADASPDHAATPDDLAALAMPVTLVWGCSERLLPASGLAYFREHLPRHARIEEPDAVGHCPHFDDPALVARLVLDMARQVSATPRA</sequence>